<sequence>MASIIRPSLLRPATAFPRFSTGLFQNTTRVAAFHATSRRAILPPLPQKIEGGINEPVRVPPPSPVHGHYHWTMERLVALSLVPLTVTPFAAGSLNPVMDAVLCSLIVIHSHMGFQNVIIDYLPKWRMSGINKAAMWALNAATALVAVGLYEFETTDVGVTEAIARLWHA</sequence>
<dbReference type="GO" id="GO:0006099">
    <property type="term" value="P:tricarboxylic acid cycle"/>
    <property type="evidence" value="ECO:0007669"/>
    <property type="project" value="TreeGrafter"/>
</dbReference>
<evidence type="ECO:0000313" key="13">
    <source>
        <dbReference type="EMBL" id="RKU43513.1"/>
    </source>
</evidence>
<keyword evidence="8 12" id="KW-0496">Mitochondrion</keyword>
<evidence type="ECO:0000256" key="2">
    <source>
        <dbReference type="ARBA" id="ARBA00007294"/>
    </source>
</evidence>
<keyword evidence="11" id="KW-0408">Iron</keyword>
<feature type="binding site" description="axial binding residue" evidence="11">
    <location>
        <position position="109"/>
    </location>
    <ligand>
        <name>heme b</name>
        <dbReference type="ChEBI" id="CHEBI:60344"/>
        <note>ligand shared with SDHC</note>
    </ligand>
    <ligandPart>
        <name>Fe</name>
        <dbReference type="ChEBI" id="CHEBI:18248"/>
    </ligandPart>
</feature>
<dbReference type="EMBL" id="QVQW01000042">
    <property type="protein sequence ID" value="RKU43513.1"/>
    <property type="molecule type" value="Genomic_DNA"/>
</dbReference>
<reference evidence="13 14" key="1">
    <citation type="submission" date="2018-08" db="EMBL/GenBank/DDBJ databases">
        <title>Draft genome of the lignicolous fungus Coniochaeta pulveracea.</title>
        <authorList>
            <person name="Borstlap C.J."/>
            <person name="De Witt R.N."/>
            <person name="Botha A."/>
            <person name="Volschenk H."/>
        </authorList>
    </citation>
    <scope>NUCLEOTIDE SEQUENCE [LARGE SCALE GENOMIC DNA]</scope>
    <source>
        <strain evidence="13 14">CAB683</strain>
    </source>
</reference>
<dbReference type="STRING" id="177199.A0A420Y6L9"/>
<comment type="similarity">
    <text evidence="2 12">Belongs to the CybS family.</text>
</comment>
<keyword evidence="6 12" id="KW-0809">Transit peptide</keyword>
<dbReference type="OrthoDB" id="18577at2759"/>
<dbReference type="FunFam" id="1.20.1300.10:FF:000007">
    <property type="entry name" value="Succinate dehydrogenase [ubiquinone] cytochrome b small subunit"/>
    <property type="match status" value="1"/>
</dbReference>
<dbReference type="CDD" id="cd03496">
    <property type="entry name" value="SQR_TypeC_CybS"/>
    <property type="match status" value="1"/>
</dbReference>
<dbReference type="GO" id="GO:0098796">
    <property type="term" value="C:membrane protein complex"/>
    <property type="evidence" value="ECO:0007669"/>
    <property type="project" value="UniProtKB-ARBA"/>
</dbReference>
<dbReference type="Gene3D" id="1.20.1300.10">
    <property type="entry name" value="Fumarate reductase/succinate dehydrogenase, transmembrane subunit"/>
    <property type="match status" value="1"/>
</dbReference>
<gene>
    <name evidence="13" type="primary">SDH4</name>
    <name evidence="13" type="ORF">DL546_005430</name>
</gene>
<dbReference type="GO" id="GO:0046872">
    <property type="term" value="F:metal ion binding"/>
    <property type="evidence" value="ECO:0007669"/>
    <property type="project" value="UniProtKB-KW"/>
</dbReference>
<evidence type="ECO:0000256" key="5">
    <source>
        <dbReference type="ARBA" id="ARBA00022792"/>
    </source>
</evidence>
<evidence type="ECO:0000256" key="6">
    <source>
        <dbReference type="ARBA" id="ARBA00022946"/>
    </source>
</evidence>
<comment type="subcellular location">
    <subcellularLocation>
        <location evidence="1 12">Mitochondrion inner membrane</location>
        <topology evidence="1 12">Multi-pass membrane protein</topology>
    </subcellularLocation>
</comment>
<dbReference type="PANTHER" id="PTHR13337">
    <property type="entry name" value="SUCCINATE DEHYDROGENASE"/>
    <property type="match status" value="1"/>
</dbReference>
<proteinExistence type="inferred from homology"/>
<keyword evidence="3" id="KW-0813">Transport</keyword>
<evidence type="ECO:0000313" key="14">
    <source>
        <dbReference type="Proteomes" id="UP000275385"/>
    </source>
</evidence>
<keyword evidence="11" id="KW-0479">Metal-binding</keyword>
<comment type="caution">
    <text evidence="13">The sequence shown here is derived from an EMBL/GenBank/DDBJ whole genome shotgun (WGS) entry which is preliminary data.</text>
</comment>
<name>A0A420Y6L9_9PEZI</name>
<evidence type="ECO:0000256" key="11">
    <source>
        <dbReference type="PIRSR" id="PIRSR607992-2"/>
    </source>
</evidence>
<dbReference type="GO" id="GO:0006121">
    <property type="term" value="P:mitochondrial electron transport, succinate to ubiquinone"/>
    <property type="evidence" value="ECO:0007669"/>
    <property type="project" value="TreeGrafter"/>
</dbReference>
<dbReference type="InterPro" id="IPR034804">
    <property type="entry name" value="SQR/QFR_C/D"/>
</dbReference>
<dbReference type="GO" id="GO:0048039">
    <property type="term" value="F:ubiquinone binding"/>
    <property type="evidence" value="ECO:0007669"/>
    <property type="project" value="TreeGrafter"/>
</dbReference>
<dbReference type="GO" id="GO:0020037">
    <property type="term" value="F:heme binding"/>
    <property type="evidence" value="ECO:0007669"/>
    <property type="project" value="TreeGrafter"/>
</dbReference>
<evidence type="ECO:0000256" key="9">
    <source>
        <dbReference type="ARBA" id="ARBA00023136"/>
    </source>
</evidence>
<keyword evidence="9 12" id="KW-0472">Membrane</keyword>
<evidence type="ECO:0000256" key="7">
    <source>
        <dbReference type="ARBA" id="ARBA00022989"/>
    </source>
</evidence>
<protein>
    <recommendedName>
        <fullName evidence="12">Succinate dehydrogenase [ubiquinone] cytochrome b small subunit</fullName>
    </recommendedName>
</protein>
<dbReference type="InterPro" id="IPR007992">
    <property type="entry name" value="CybS"/>
</dbReference>
<evidence type="ECO:0000256" key="1">
    <source>
        <dbReference type="ARBA" id="ARBA00004448"/>
    </source>
</evidence>
<evidence type="ECO:0000256" key="10">
    <source>
        <dbReference type="PIRSR" id="PIRSR607992-1"/>
    </source>
</evidence>
<dbReference type="Pfam" id="PF05328">
    <property type="entry name" value="CybS"/>
    <property type="match status" value="1"/>
</dbReference>
<dbReference type="SUPFAM" id="SSF81343">
    <property type="entry name" value="Fumarate reductase respiratory complex transmembrane subunits"/>
    <property type="match status" value="1"/>
</dbReference>
<accession>A0A420Y6L9</accession>
<dbReference type="GO" id="GO:0005743">
    <property type="term" value="C:mitochondrial inner membrane"/>
    <property type="evidence" value="ECO:0007669"/>
    <property type="project" value="UniProtKB-SubCell"/>
</dbReference>
<evidence type="ECO:0000256" key="12">
    <source>
        <dbReference type="RuleBase" id="RU364031"/>
    </source>
</evidence>
<dbReference type="PANTHER" id="PTHR13337:SF2">
    <property type="entry name" value="SUCCINATE DEHYDROGENASE [UBIQUINONE] CYTOCHROME B SMALL SUBUNIT, MITOCHONDRIAL"/>
    <property type="match status" value="1"/>
</dbReference>
<evidence type="ECO:0000256" key="3">
    <source>
        <dbReference type="ARBA" id="ARBA00022448"/>
    </source>
</evidence>
<feature type="binding site" evidence="10">
    <location>
        <position position="121"/>
    </location>
    <ligand>
        <name>a ubiquinone</name>
        <dbReference type="ChEBI" id="CHEBI:16389"/>
        <note>ligand shared with IP/SDHB</note>
    </ligand>
</feature>
<evidence type="ECO:0000256" key="8">
    <source>
        <dbReference type="ARBA" id="ARBA00023128"/>
    </source>
</evidence>
<keyword evidence="5 12" id="KW-0999">Mitochondrion inner membrane</keyword>
<keyword evidence="14" id="KW-1185">Reference proteome</keyword>
<dbReference type="AlphaFoldDB" id="A0A420Y6L9"/>
<organism evidence="13 14">
    <name type="scientific">Coniochaeta pulveracea</name>
    <dbReference type="NCBI Taxonomy" id="177199"/>
    <lineage>
        <taxon>Eukaryota</taxon>
        <taxon>Fungi</taxon>
        <taxon>Dikarya</taxon>
        <taxon>Ascomycota</taxon>
        <taxon>Pezizomycotina</taxon>
        <taxon>Sordariomycetes</taxon>
        <taxon>Sordariomycetidae</taxon>
        <taxon>Coniochaetales</taxon>
        <taxon>Coniochaetaceae</taxon>
        <taxon>Coniochaeta</taxon>
    </lineage>
</organism>
<dbReference type="Proteomes" id="UP000275385">
    <property type="component" value="Unassembled WGS sequence"/>
</dbReference>
<evidence type="ECO:0000256" key="4">
    <source>
        <dbReference type="ARBA" id="ARBA00022692"/>
    </source>
</evidence>
<keyword evidence="4" id="KW-0812">Transmembrane</keyword>
<keyword evidence="7" id="KW-1133">Transmembrane helix</keyword>